<name>A0A850C9J9_9ACTN</name>
<evidence type="ECO:0000313" key="1">
    <source>
        <dbReference type="EMBL" id="NUQ87492.1"/>
    </source>
</evidence>
<protein>
    <submittedName>
        <fullName evidence="1">Uncharacterized protein</fullName>
    </submittedName>
</protein>
<gene>
    <name evidence="1" type="ORF">HOQ43_03385</name>
</gene>
<sequence length="128" mass="14003">MTDMQPFERLAALSAHFQTEESLDEWDWSALFEYADGPAPDPASIVTVSELWCSSPEGGGSRDIALIAVLHDGQWATCVAWSDYTGFGCQQGVDWRINTTREAAISQGLDKESRAHLGLALPGEETTR</sequence>
<comment type="caution">
    <text evidence="1">The sequence shown here is derived from an EMBL/GenBank/DDBJ whole genome shotgun (WGS) entry which is preliminary data.</text>
</comment>
<evidence type="ECO:0000313" key="2">
    <source>
        <dbReference type="Proteomes" id="UP000574690"/>
    </source>
</evidence>
<dbReference type="EMBL" id="JABFXE010000145">
    <property type="protein sequence ID" value="NUQ87492.1"/>
    <property type="molecule type" value="Genomic_DNA"/>
</dbReference>
<proteinExistence type="predicted"/>
<reference evidence="1 2" key="1">
    <citation type="submission" date="2020-05" db="EMBL/GenBank/DDBJ databases">
        <title>DNA-SIP metagenomic assembled genomes.</title>
        <authorList>
            <person name="Yu J."/>
        </authorList>
    </citation>
    <scope>NUCLEOTIDE SEQUENCE [LARGE SCALE GENOMIC DNA]</scope>
    <source>
        <strain evidence="1">Bin5.27</strain>
    </source>
</reference>
<dbReference type="AlphaFoldDB" id="A0A850C9J9"/>
<dbReference type="Proteomes" id="UP000574690">
    <property type="component" value="Unassembled WGS sequence"/>
</dbReference>
<accession>A0A850C9J9</accession>
<organism evidence="1 2">
    <name type="scientific">Glycomyces artemisiae</name>
    <dbReference type="NCBI Taxonomy" id="1076443"/>
    <lineage>
        <taxon>Bacteria</taxon>
        <taxon>Bacillati</taxon>
        <taxon>Actinomycetota</taxon>
        <taxon>Actinomycetes</taxon>
        <taxon>Glycomycetales</taxon>
        <taxon>Glycomycetaceae</taxon>
        <taxon>Glycomyces</taxon>
    </lineage>
</organism>